<name>A0ABT9Z5C0_9BACI</name>
<evidence type="ECO:0000256" key="3">
    <source>
        <dbReference type="ARBA" id="ARBA00023014"/>
    </source>
</evidence>
<feature type="domain" description="Molybdopterin oxidoreductase" evidence="4">
    <location>
        <begin position="123"/>
        <end position="576"/>
    </location>
</feature>
<dbReference type="EMBL" id="JAUSTZ010000009">
    <property type="protein sequence ID" value="MDQ0227457.1"/>
    <property type="molecule type" value="Genomic_DNA"/>
</dbReference>
<gene>
    <name evidence="6" type="ORF">J2S02_003802</name>
</gene>
<keyword evidence="1" id="KW-0479">Metal-binding</keyword>
<comment type="caution">
    <text evidence="6">The sequence shown here is derived from an EMBL/GenBank/DDBJ whole genome shotgun (WGS) entry which is preliminary data.</text>
</comment>
<dbReference type="PANTHER" id="PTHR43105:SF4">
    <property type="entry name" value="PROTEIN YDEP"/>
    <property type="match status" value="1"/>
</dbReference>
<dbReference type="Pfam" id="PF00384">
    <property type="entry name" value="Molybdopterin"/>
    <property type="match status" value="1"/>
</dbReference>
<evidence type="ECO:0000259" key="4">
    <source>
        <dbReference type="Pfam" id="PF00384"/>
    </source>
</evidence>
<dbReference type="InterPro" id="IPR006656">
    <property type="entry name" value="Mopterin_OxRdtase"/>
</dbReference>
<dbReference type="InterPro" id="IPR010046">
    <property type="entry name" value="Mopterin_OxRdtse_a_bac"/>
</dbReference>
<dbReference type="SUPFAM" id="SSF53706">
    <property type="entry name" value="Formate dehydrogenase/DMSO reductase, domains 1-3"/>
    <property type="match status" value="1"/>
</dbReference>
<sequence length="782" mass="88038">MGKTKHTGPIKLNKKPSPKLWSSLIPMGLGKVKPHHIRDTMKVILENRDNLPYAYRILTQGVCDGCALGVSGLHDQTLSGPHLCTTRLNVLRLNTAPAINSELLHDVEYLRTLSSTELRKLGRIPYPLLRQKGESKFTRITWDEALSRIASKVKEISPKQLAFYLTARGITNEVYYTAAKVARFIGTNNIDNASRICHSPSKTALKRSLGIGASSCNYKDWIGTDVLVFWGSVAANNQPVSTKYMYAAKKAGTKIIMINPYREPAMENYWIPSIVESALFGTKIVDDVYQVNIGGDIGFMNGVMKYWFEMEERNPGTAIEYTFVKEHTNGFELLKQHLEKMAWEQIEQSSGLSRQRIGEFAQLLANSRTGVFVWSMGLTQHRFATDNISQVANLALLRGFIGREKCGVMPIRGHSGVQGSGEMGADPFVLPGGEFDDETINRIEQVWGFTLPKWQGDTVGQSIENALLPDNHERKLKLFYTSGGNFLETMPDPQFIKEALEKVELRVHQDIILNTSTLLDAKEEVIVLPAMTRYEQPGGGTSTSTERMVYFSPEIEGPRIEEARCEWEIYVDLAKRIHPEKSNLIHFAHADEIRKEIAVANPNYNGIQHLKKQGDVFQWGGAWLCEGGQCPTSNGKGNLIAIDLPENRRTEGQFYITSRRGKQFNSMIYSEIDPFNGGHRHDIIMNSQDAASLAITEGESIVIYNKFGMLQGKAKFDNISKGNIAVYWPEGNVLFRKGIYEKHAKIPEYNTVALVEKAEMYHARKDKNYLEKRIADLEVDFE</sequence>
<dbReference type="NCBIfam" id="TIGR01701">
    <property type="entry name" value="Fdhalpha-like"/>
    <property type="match status" value="1"/>
</dbReference>
<evidence type="ECO:0000259" key="5">
    <source>
        <dbReference type="Pfam" id="PF01568"/>
    </source>
</evidence>
<dbReference type="InterPro" id="IPR009010">
    <property type="entry name" value="Asp_de-COase-like_dom_sf"/>
</dbReference>
<evidence type="ECO:0000256" key="2">
    <source>
        <dbReference type="ARBA" id="ARBA00023004"/>
    </source>
</evidence>
<dbReference type="Proteomes" id="UP001232245">
    <property type="component" value="Unassembled WGS sequence"/>
</dbReference>
<evidence type="ECO:0000313" key="7">
    <source>
        <dbReference type="Proteomes" id="UP001232245"/>
    </source>
</evidence>
<keyword evidence="2" id="KW-0408">Iron</keyword>
<keyword evidence="3" id="KW-0411">Iron-sulfur</keyword>
<evidence type="ECO:0000313" key="6">
    <source>
        <dbReference type="EMBL" id="MDQ0227457.1"/>
    </source>
</evidence>
<dbReference type="InterPro" id="IPR050123">
    <property type="entry name" value="Prok_molybdopt-oxidoreductase"/>
</dbReference>
<dbReference type="Gene3D" id="3.40.228.10">
    <property type="entry name" value="Dimethylsulfoxide Reductase, domain 2"/>
    <property type="match status" value="1"/>
</dbReference>
<proteinExistence type="predicted"/>
<keyword evidence="7" id="KW-1185">Reference proteome</keyword>
<feature type="domain" description="Molybdopterin dinucleotide-binding" evidence="5">
    <location>
        <begin position="655"/>
        <end position="752"/>
    </location>
</feature>
<dbReference type="PIRSF" id="PIRSF000144">
    <property type="entry name" value="CbbBc"/>
    <property type="match status" value="1"/>
</dbReference>
<accession>A0ABT9Z5C0</accession>
<protein>
    <submittedName>
        <fullName evidence="6">Molybdopterin-dependent oxidoreductase alpha subunit</fullName>
    </submittedName>
</protein>
<organism evidence="6 7">
    <name type="scientific">Metabacillus niabensis</name>
    <dbReference type="NCBI Taxonomy" id="324854"/>
    <lineage>
        <taxon>Bacteria</taxon>
        <taxon>Bacillati</taxon>
        <taxon>Bacillota</taxon>
        <taxon>Bacilli</taxon>
        <taxon>Bacillales</taxon>
        <taxon>Bacillaceae</taxon>
        <taxon>Metabacillus</taxon>
    </lineage>
</organism>
<evidence type="ECO:0000256" key="1">
    <source>
        <dbReference type="ARBA" id="ARBA00022723"/>
    </source>
</evidence>
<dbReference type="InterPro" id="IPR006657">
    <property type="entry name" value="MoPterin_dinucl-bd_dom"/>
</dbReference>
<dbReference type="RefSeq" id="WP_174880263.1">
    <property type="nucleotide sequence ID" value="NZ_CADEPK010000133.1"/>
</dbReference>
<reference evidence="6 7" key="1">
    <citation type="submission" date="2023-07" db="EMBL/GenBank/DDBJ databases">
        <title>Genomic Encyclopedia of Type Strains, Phase IV (KMG-IV): sequencing the most valuable type-strain genomes for metagenomic binning, comparative biology and taxonomic classification.</title>
        <authorList>
            <person name="Goeker M."/>
        </authorList>
    </citation>
    <scope>NUCLEOTIDE SEQUENCE [LARGE SCALE GENOMIC DNA]</scope>
    <source>
        <strain evidence="6 7">DSM 17723</strain>
    </source>
</reference>
<dbReference type="PANTHER" id="PTHR43105">
    <property type="entry name" value="RESPIRATORY NITRATE REDUCTASE"/>
    <property type="match status" value="1"/>
</dbReference>
<dbReference type="SUPFAM" id="SSF50692">
    <property type="entry name" value="ADC-like"/>
    <property type="match status" value="1"/>
</dbReference>
<dbReference type="Gene3D" id="3.40.50.740">
    <property type="match status" value="1"/>
</dbReference>
<dbReference type="Pfam" id="PF01568">
    <property type="entry name" value="Molydop_binding"/>
    <property type="match status" value="1"/>
</dbReference>